<feature type="chain" id="PRO_5040974958" evidence="2">
    <location>
        <begin position="19"/>
        <end position="206"/>
    </location>
</feature>
<comment type="caution">
    <text evidence="3">The sequence shown here is derived from an EMBL/GenBank/DDBJ whole genome shotgun (WGS) entry which is preliminary data.</text>
</comment>
<reference evidence="3" key="1">
    <citation type="submission" date="2022-08" db="EMBL/GenBank/DDBJ databases">
        <authorList>
            <consortium name="DOE Joint Genome Institute"/>
            <person name="Min B."/>
            <person name="Riley R."/>
            <person name="Sierra-Patev S."/>
            <person name="Naranjo-Ortiz M."/>
            <person name="Looney B."/>
            <person name="Konkel Z."/>
            <person name="Slot J.C."/>
            <person name="Sakamoto Y."/>
            <person name="Steenwyk J.L."/>
            <person name="Rokas A."/>
            <person name="Carro J."/>
            <person name="Camarero S."/>
            <person name="Ferreira P."/>
            <person name="Molpeceres G."/>
            <person name="Ruiz-Duenas F.J."/>
            <person name="Serrano A."/>
            <person name="Henrissat B."/>
            <person name="Drula E."/>
            <person name="Hughes K.W."/>
            <person name="Mata J.L."/>
            <person name="Ishikawa N.K."/>
            <person name="Vargas-Isla R."/>
            <person name="Ushijima S."/>
            <person name="Smith C.A."/>
            <person name="Ahrendt S."/>
            <person name="Andreopoulos W."/>
            <person name="He G."/>
            <person name="Labutti K."/>
            <person name="Lipzen A."/>
            <person name="Ng V."/>
            <person name="Sandor L."/>
            <person name="Barry K."/>
            <person name="Martinez A.T."/>
            <person name="Xiao Y."/>
            <person name="Gibbons J.G."/>
            <person name="Terashima K."/>
            <person name="Hibbett D.S."/>
            <person name="Grigoriev I.V."/>
        </authorList>
    </citation>
    <scope>NUCLEOTIDE SEQUENCE</scope>
    <source>
        <strain evidence="3">Sp2 HRB7682 ss15</strain>
    </source>
</reference>
<proteinExistence type="predicted"/>
<sequence>MRISTTFLLFELASIAWAAPRPVNVGQPNAQARGVAFAHGVAPDQNPPILGRGASPIYTREKKSPGPSSTTDDKAETEDGTKILFRPKGRGISLKSEQQPLVQSAVTTFLKAVVPNVKPNFPRACPQFDGLKTEVPPGGKPAQVVTFIFEDEKICSGYCTGFLDIKTRNGKIWKANGNEVHPPRKQSPQTSFRWVFILCFDFCWLT</sequence>
<organism evidence="3 4">
    <name type="scientific">Lentinula lateritia</name>
    <dbReference type="NCBI Taxonomy" id="40482"/>
    <lineage>
        <taxon>Eukaryota</taxon>
        <taxon>Fungi</taxon>
        <taxon>Dikarya</taxon>
        <taxon>Basidiomycota</taxon>
        <taxon>Agaricomycotina</taxon>
        <taxon>Agaricomycetes</taxon>
        <taxon>Agaricomycetidae</taxon>
        <taxon>Agaricales</taxon>
        <taxon>Marasmiineae</taxon>
        <taxon>Omphalotaceae</taxon>
        <taxon>Lentinula</taxon>
    </lineage>
</organism>
<keyword evidence="2" id="KW-0732">Signal</keyword>
<reference evidence="3" key="2">
    <citation type="journal article" date="2023" name="Proc. Natl. Acad. Sci. U.S.A.">
        <title>A global phylogenomic analysis of the shiitake genus Lentinula.</title>
        <authorList>
            <person name="Sierra-Patev S."/>
            <person name="Min B."/>
            <person name="Naranjo-Ortiz M."/>
            <person name="Looney B."/>
            <person name="Konkel Z."/>
            <person name="Slot J.C."/>
            <person name="Sakamoto Y."/>
            <person name="Steenwyk J.L."/>
            <person name="Rokas A."/>
            <person name="Carro J."/>
            <person name="Camarero S."/>
            <person name="Ferreira P."/>
            <person name="Molpeceres G."/>
            <person name="Ruiz-Duenas F.J."/>
            <person name="Serrano A."/>
            <person name="Henrissat B."/>
            <person name="Drula E."/>
            <person name="Hughes K.W."/>
            <person name="Mata J.L."/>
            <person name="Ishikawa N.K."/>
            <person name="Vargas-Isla R."/>
            <person name="Ushijima S."/>
            <person name="Smith C.A."/>
            <person name="Donoghue J."/>
            <person name="Ahrendt S."/>
            <person name="Andreopoulos W."/>
            <person name="He G."/>
            <person name="LaButti K."/>
            <person name="Lipzen A."/>
            <person name="Ng V."/>
            <person name="Riley R."/>
            <person name="Sandor L."/>
            <person name="Barry K."/>
            <person name="Martinez A.T."/>
            <person name="Xiao Y."/>
            <person name="Gibbons J.G."/>
            <person name="Terashima K."/>
            <person name="Grigoriev I.V."/>
            <person name="Hibbett D."/>
        </authorList>
    </citation>
    <scope>NUCLEOTIDE SEQUENCE</scope>
    <source>
        <strain evidence="3">Sp2 HRB7682 ss15</strain>
    </source>
</reference>
<protein>
    <submittedName>
        <fullName evidence="3">Uncharacterized protein</fullName>
    </submittedName>
</protein>
<evidence type="ECO:0000313" key="4">
    <source>
        <dbReference type="Proteomes" id="UP001150238"/>
    </source>
</evidence>
<dbReference type="EMBL" id="JANVFS010000045">
    <property type="protein sequence ID" value="KAJ4466467.1"/>
    <property type="molecule type" value="Genomic_DNA"/>
</dbReference>
<evidence type="ECO:0000256" key="2">
    <source>
        <dbReference type="SAM" id="SignalP"/>
    </source>
</evidence>
<feature type="region of interest" description="Disordered" evidence="1">
    <location>
        <begin position="40"/>
        <end position="78"/>
    </location>
</feature>
<gene>
    <name evidence="3" type="ORF">C8J55DRAFT_241668</name>
</gene>
<evidence type="ECO:0000313" key="3">
    <source>
        <dbReference type="EMBL" id="KAJ4466467.1"/>
    </source>
</evidence>
<dbReference type="AlphaFoldDB" id="A0A9W9DEI4"/>
<name>A0A9W9DEI4_9AGAR</name>
<evidence type="ECO:0000256" key="1">
    <source>
        <dbReference type="SAM" id="MobiDB-lite"/>
    </source>
</evidence>
<feature type="signal peptide" evidence="2">
    <location>
        <begin position="1"/>
        <end position="18"/>
    </location>
</feature>
<dbReference type="Proteomes" id="UP001150238">
    <property type="component" value="Unassembled WGS sequence"/>
</dbReference>
<accession>A0A9W9DEI4</accession>